<protein>
    <recommendedName>
        <fullName evidence="2">NACHT domain-containing protein</fullName>
    </recommendedName>
</protein>
<evidence type="ECO:0000259" key="2">
    <source>
        <dbReference type="PROSITE" id="PS50837"/>
    </source>
</evidence>
<comment type="caution">
    <text evidence="3">The sequence shown here is derived from an EMBL/GenBank/DDBJ whole genome shotgun (WGS) entry which is preliminary data.</text>
</comment>
<evidence type="ECO:0000313" key="4">
    <source>
        <dbReference type="Proteomes" id="UP000325902"/>
    </source>
</evidence>
<dbReference type="AlphaFoldDB" id="A0A5N5DR68"/>
<dbReference type="InterPro" id="IPR056884">
    <property type="entry name" value="NPHP3-like_N"/>
</dbReference>
<dbReference type="Gene3D" id="3.40.50.300">
    <property type="entry name" value="P-loop containing nucleotide triphosphate hydrolases"/>
    <property type="match status" value="1"/>
</dbReference>
<dbReference type="InterPro" id="IPR027417">
    <property type="entry name" value="P-loop_NTPase"/>
</dbReference>
<keyword evidence="1" id="KW-0677">Repeat</keyword>
<name>A0A5N5DR68_9PEZI</name>
<dbReference type="Pfam" id="PF24883">
    <property type="entry name" value="NPHP3_N"/>
    <property type="match status" value="1"/>
</dbReference>
<dbReference type="PANTHER" id="PTHR10039">
    <property type="entry name" value="AMELOGENIN"/>
    <property type="match status" value="1"/>
</dbReference>
<accession>A0A5N5DR68</accession>
<evidence type="ECO:0000313" key="3">
    <source>
        <dbReference type="EMBL" id="KAB2580446.1"/>
    </source>
</evidence>
<dbReference type="InterPro" id="IPR031359">
    <property type="entry name" value="NACHT_N"/>
</dbReference>
<keyword evidence="4" id="KW-1185">Reference proteome</keyword>
<dbReference type="SUPFAM" id="SSF52540">
    <property type="entry name" value="P-loop containing nucleoside triphosphate hydrolases"/>
    <property type="match status" value="1"/>
</dbReference>
<reference evidence="3 4" key="1">
    <citation type="journal article" date="2019" name="Sci. Rep.">
        <title>A multi-omics analysis of the grapevine pathogen Lasiodiplodia theobromae reveals that temperature affects the expression of virulence- and pathogenicity-related genes.</title>
        <authorList>
            <person name="Felix C."/>
            <person name="Meneses R."/>
            <person name="Goncalves M.F.M."/>
            <person name="Tilleman L."/>
            <person name="Duarte A.S."/>
            <person name="Jorrin-Novo J.V."/>
            <person name="Van de Peer Y."/>
            <person name="Deforce D."/>
            <person name="Van Nieuwerburgh F."/>
            <person name="Esteves A.C."/>
            <person name="Alves A."/>
        </authorList>
    </citation>
    <scope>NUCLEOTIDE SEQUENCE [LARGE SCALE GENOMIC DNA]</scope>
    <source>
        <strain evidence="3 4">LA-SOL3</strain>
    </source>
</reference>
<dbReference type="InterPro" id="IPR007111">
    <property type="entry name" value="NACHT_NTPase"/>
</dbReference>
<organism evidence="3 4">
    <name type="scientific">Lasiodiplodia theobromae</name>
    <dbReference type="NCBI Taxonomy" id="45133"/>
    <lineage>
        <taxon>Eukaryota</taxon>
        <taxon>Fungi</taxon>
        <taxon>Dikarya</taxon>
        <taxon>Ascomycota</taxon>
        <taxon>Pezizomycotina</taxon>
        <taxon>Dothideomycetes</taxon>
        <taxon>Dothideomycetes incertae sedis</taxon>
        <taxon>Botryosphaeriales</taxon>
        <taxon>Botryosphaeriaceae</taxon>
        <taxon>Lasiodiplodia</taxon>
    </lineage>
</organism>
<proteinExistence type="predicted"/>
<dbReference type="EMBL" id="VCHE01000003">
    <property type="protein sequence ID" value="KAB2580446.1"/>
    <property type="molecule type" value="Genomic_DNA"/>
</dbReference>
<dbReference type="Pfam" id="PF17100">
    <property type="entry name" value="NACHT_N"/>
    <property type="match status" value="1"/>
</dbReference>
<gene>
    <name evidence="3" type="ORF">DBV05_g845</name>
</gene>
<dbReference type="OrthoDB" id="194358at2759"/>
<dbReference type="Proteomes" id="UP000325902">
    <property type="component" value="Unassembled WGS sequence"/>
</dbReference>
<feature type="domain" description="NACHT" evidence="2">
    <location>
        <begin position="357"/>
        <end position="493"/>
    </location>
</feature>
<evidence type="ECO:0000256" key="1">
    <source>
        <dbReference type="ARBA" id="ARBA00022737"/>
    </source>
</evidence>
<dbReference type="PANTHER" id="PTHR10039:SF17">
    <property type="entry name" value="FUNGAL STAND N-TERMINAL GOODBYE DOMAIN-CONTAINING PROTEIN-RELATED"/>
    <property type="match status" value="1"/>
</dbReference>
<sequence length="556" mass="63625">MMNENGNELANTGLRDVIEPTPVSDKISLWDRAYDALAAEDPKLVEDYNAVLCLPSGSNSSKASRQNALTSAIRDGVQMMDDKRIKYRFRGETFILEDQVTTAIDIVLAAKNVVSAAVSSSAEASLAWAGVCLILPLLTNPSTAKAANEVGLTYVTGRVRYYTALEPKLFPESIPGNQVLACTPLSELERQVVTLYQNVLRFQIKSVLRFHRNGLKNWSRDVIQYDDWKGMLDQVKDWENKVHQGLTEISALSQSEELTQLNEVTKEVEGRIMQLLSIQREHIKVAEENRDINAQILKRQIEADKAHLTSDELDRLQLFHITDYQRYKDRVEDRLEGTCEWFLSHENYKEWLKHDSNLLLVSADPGCGKSVLSKFLIDHQLPRSATICYFFFKDQDQNTLKQVICSLIHQLLFNSPAQLHDLRSVSSNTIEMPSRLKGIFKQLLIGTEDKEVVIVLDALDECSQDGLEELVYLLKTHRLHQISNVKFLLTARPYYRITSKFQEFLDEFPRIRIPGQHEDQSQKISKGINLVINYRVAKLDLKNPFKDYLQQRLLEI</sequence>
<dbReference type="PROSITE" id="PS50837">
    <property type="entry name" value="NACHT"/>
    <property type="match status" value="1"/>
</dbReference>